<keyword evidence="8" id="KW-1185">Reference proteome</keyword>
<feature type="transmembrane region" description="Helical" evidence="5">
    <location>
        <begin position="56"/>
        <end position="78"/>
    </location>
</feature>
<evidence type="ECO:0000256" key="4">
    <source>
        <dbReference type="ARBA" id="ARBA00023136"/>
    </source>
</evidence>
<accession>A0A4R2RWQ7</accession>
<dbReference type="PIRSF" id="PIRSF031804">
    <property type="entry name" value="UCP031804"/>
    <property type="match status" value="1"/>
</dbReference>
<keyword evidence="4 5" id="KW-0472">Membrane</keyword>
<dbReference type="OrthoDB" id="9793277at2"/>
<sequence length="131" mass="14761">MDKSDNEIYREAYSDKGFWQKLAQYGKQAGTKVVYAALLLYYVLQEPDVPKWAKMTVLGALGYLILPVDLFPDLLPVVGYTDDFASLIAALITVAMYINGSIREKARGKMRDWFGDAAENDMIEVEAKILK</sequence>
<evidence type="ECO:0000256" key="3">
    <source>
        <dbReference type="ARBA" id="ARBA00022989"/>
    </source>
</evidence>
<protein>
    <submittedName>
        <fullName evidence="7">Uncharacterized protein DUF1232</fullName>
    </submittedName>
</protein>
<dbReference type="AlphaFoldDB" id="A0A4R2RWQ7"/>
<gene>
    <name evidence="7" type="ORF">EDD73_10166</name>
</gene>
<proteinExistence type="predicted"/>
<comment type="caution">
    <text evidence="7">The sequence shown here is derived from an EMBL/GenBank/DDBJ whole genome shotgun (WGS) entry which is preliminary data.</text>
</comment>
<feature type="transmembrane region" description="Helical" evidence="5">
    <location>
        <begin position="84"/>
        <end position="102"/>
    </location>
</feature>
<dbReference type="Pfam" id="PF06803">
    <property type="entry name" value="DUF1232"/>
    <property type="match status" value="1"/>
</dbReference>
<dbReference type="InterPro" id="IPR010652">
    <property type="entry name" value="DUF1232"/>
</dbReference>
<evidence type="ECO:0000313" key="8">
    <source>
        <dbReference type="Proteomes" id="UP000294813"/>
    </source>
</evidence>
<evidence type="ECO:0000259" key="6">
    <source>
        <dbReference type="Pfam" id="PF06803"/>
    </source>
</evidence>
<reference evidence="7 8" key="1">
    <citation type="submission" date="2019-03" db="EMBL/GenBank/DDBJ databases">
        <title>Genomic Encyclopedia of Type Strains, Phase IV (KMG-IV): sequencing the most valuable type-strain genomes for metagenomic binning, comparative biology and taxonomic classification.</title>
        <authorList>
            <person name="Goeker M."/>
        </authorList>
    </citation>
    <scope>NUCLEOTIDE SEQUENCE [LARGE SCALE GENOMIC DNA]</scope>
    <source>
        <strain evidence="7 8">DSM 11170</strain>
    </source>
</reference>
<name>A0A4R2RWQ7_9FIRM</name>
<keyword evidence="2 5" id="KW-0812">Transmembrane</keyword>
<feature type="domain" description="DUF1232" evidence="6">
    <location>
        <begin position="53"/>
        <end position="87"/>
    </location>
</feature>
<dbReference type="InterPro" id="IPR016983">
    <property type="entry name" value="UCP031804"/>
</dbReference>
<evidence type="ECO:0000256" key="2">
    <source>
        <dbReference type="ARBA" id="ARBA00022692"/>
    </source>
</evidence>
<dbReference type="EMBL" id="SLXT01000001">
    <property type="protein sequence ID" value="TCP68900.1"/>
    <property type="molecule type" value="Genomic_DNA"/>
</dbReference>
<keyword evidence="3 5" id="KW-1133">Transmembrane helix</keyword>
<organism evidence="7 8">
    <name type="scientific">Heliophilum fasciatum</name>
    <dbReference type="NCBI Taxonomy" id="35700"/>
    <lineage>
        <taxon>Bacteria</taxon>
        <taxon>Bacillati</taxon>
        <taxon>Bacillota</taxon>
        <taxon>Clostridia</taxon>
        <taxon>Eubacteriales</taxon>
        <taxon>Heliobacteriaceae</taxon>
        <taxon>Heliophilum</taxon>
    </lineage>
</organism>
<dbReference type="GO" id="GO:0012505">
    <property type="term" value="C:endomembrane system"/>
    <property type="evidence" value="ECO:0007669"/>
    <property type="project" value="UniProtKB-SubCell"/>
</dbReference>
<dbReference type="Proteomes" id="UP000294813">
    <property type="component" value="Unassembled WGS sequence"/>
</dbReference>
<dbReference type="RefSeq" id="WP_131917660.1">
    <property type="nucleotide sequence ID" value="NZ_JAOQNU010000001.1"/>
</dbReference>
<evidence type="ECO:0000313" key="7">
    <source>
        <dbReference type="EMBL" id="TCP68900.1"/>
    </source>
</evidence>
<evidence type="ECO:0000256" key="5">
    <source>
        <dbReference type="SAM" id="Phobius"/>
    </source>
</evidence>
<evidence type="ECO:0000256" key="1">
    <source>
        <dbReference type="ARBA" id="ARBA00004127"/>
    </source>
</evidence>
<comment type="subcellular location">
    <subcellularLocation>
        <location evidence="1">Endomembrane system</location>
        <topology evidence="1">Multi-pass membrane protein</topology>
    </subcellularLocation>
</comment>